<reference evidence="2 3" key="1">
    <citation type="journal article" date="2021" name="BMC Biol.">
        <title>Horizontally acquired antibacterial genes associated with adaptive radiation of ladybird beetles.</title>
        <authorList>
            <person name="Li H.S."/>
            <person name="Tang X.F."/>
            <person name="Huang Y.H."/>
            <person name="Xu Z.Y."/>
            <person name="Chen M.L."/>
            <person name="Du X.Y."/>
            <person name="Qiu B.Y."/>
            <person name="Chen P.T."/>
            <person name="Zhang W."/>
            <person name="Slipinski A."/>
            <person name="Escalona H.E."/>
            <person name="Waterhouse R.M."/>
            <person name="Zwick A."/>
            <person name="Pang H."/>
        </authorList>
    </citation>
    <scope>NUCLEOTIDE SEQUENCE [LARGE SCALE GENOMIC DNA]</scope>
    <source>
        <strain evidence="2">SYSU2018</strain>
    </source>
</reference>
<dbReference type="AlphaFoldDB" id="A0ABD2PJT5"/>
<dbReference type="EMBL" id="JABFTP020000192">
    <property type="protein sequence ID" value="KAL3290576.1"/>
    <property type="molecule type" value="Genomic_DNA"/>
</dbReference>
<organism evidence="2 3">
    <name type="scientific">Cryptolaemus montrouzieri</name>
    <dbReference type="NCBI Taxonomy" id="559131"/>
    <lineage>
        <taxon>Eukaryota</taxon>
        <taxon>Metazoa</taxon>
        <taxon>Ecdysozoa</taxon>
        <taxon>Arthropoda</taxon>
        <taxon>Hexapoda</taxon>
        <taxon>Insecta</taxon>
        <taxon>Pterygota</taxon>
        <taxon>Neoptera</taxon>
        <taxon>Endopterygota</taxon>
        <taxon>Coleoptera</taxon>
        <taxon>Polyphaga</taxon>
        <taxon>Cucujiformia</taxon>
        <taxon>Coccinelloidea</taxon>
        <taxon>Coccinellidae</taxon>
        <taxon>Scymninae</taxon>
        <taxon>Scymnini</taxon>
        <taxon>Cryptolaemus</taxon>
    </lineage>
</organism>
<evidence type="ECO:0000256" key="1">
    <source>
        <dbReference type="SAM" id="MobiDB-lite"/>
    </source>
</evidence>
<protein>
    <submittedName>
        <fullName evidence="2">Uncharacterized protein</fullName>
    </submittedName>
</protein>
<keyword evidence="3" id="KW-1185">Reference proteome</keyword>
<sequence>MDVGIALRTLRRHSAAGAGKGLSGIVVWILNRKREWSDTLKLQENLFGIYGAKQQPYSTEFRTGIFPSNSVAIPDYFCCINVSDKKKNDQEITPNAPVLSEELEDATFEEPPLPPDVFRHPKNSI</sequence>
<evidence type="ECO:0000313" key="3">
    <source>
        <dbReference type="Proteomes" id="UP001516400"/>
    </source>
</evidence>
<dbReference type="Proteomes" id="UP001516400">
    <property type="component" value="Unassembled WGS sequence"/>
</dbReference>
<proteinExistence type="predicted"/>
<name>A0ABD2PJT5_9CUCU</name>
<gene>
    <name evidence="2" type="ORF">HHI36_024096</name>
</gene>
<evidence type="ECO:0000313" key="2">
    <source>
        <dbReference type="EMBL" id="KAL3290576.1"/>
    </source>
</evidence>
<feature type="region of interest" description="Disordered" evidence="1">
    <location>
        <begin position="87"/>
        <end position="125"/>
    </location>
</feature>
<comment type="caution">
    <text evidence="2">The sequence shown here is derived from an EMBL/GenBank/DDBJ whole genome shotgun (WGS) entry which is preliminary data.</text>
</comment>
<feature type="non-terminal residue" evidence="2">
    <location>
        <position position="125"/>
    </location>
</feature>
<accession>A0ABD2PJT5</accession>